<gene>
    <name evidence="1" type="ORF">EYF80_030031</name>
</gene>
<comment type="caution">
    <text evidence="1">The sequence shown here is derived from an EMBL/GenBank/DDBJ whole genome shotgun (WGS) entry which is preliminary data.</text>
</comment>
<dbReference type="Proteomes" id="UP000314294">
    <property type="component" value="Unassembled WGS sequence"/>
</dbReference>
<organism evidence="1 2">
    <name type="scientific">Liparis tanakae</name>
    <name type="common">Tanaka's snailfish</name>
    <dbReference type="NCBI Taxonomy" id="230148"/>
    <lineage>
        <taxon>Eukaryota</taxon>
        <taxon>Metazoa</taxon>
        <taxon>Chordata</taxon>
        <taxon>Craniata</taxon>
        <taxon>Vertebrata</taxon>
        <taxon>Euteleostomi</taxon>
        <taxon>Actinopterygii</taxon>
        <taxon>Neopterygii</taxon>
        <taxon>Teleostei</taxon>
        <taxon>Neoteleostei</taxon>
        <taxon>Acanthomorphata</taxon>
        <taxon>Eupercaria</taxon>
        <taxon>Perciformes</taxon>
        <taxon>Cottioidei</taxon>
        <taxon>Cottales</taxon>
        <taxon>Liparidae</taxon>
        <taxon>Liparis</taxon>
    </lineage>
</organism>
<dbReference type="AlphaFoldDB" id="A0A4Z2H1L9"/>
<sequence length="104" mass="11812">MFLPPHCLHRELLVGSWESVPTGALLRDTNSSVPLLKWCLAARRRAEYLWRRRCYVTVCVSLSGLSSSLNHLNPVALCSETQDMVILHRATSDDEMAQWMLQAT</sequence>
<proteinExistence type="predicted"/>
<accession>A0A4Z2H1L9</accession>
<protein>
    <submittedName>
        <fullName evidence="1">Uncharacterized protein</fullName>
    </submittedName>
</protein>
<keyword evidence="2" id="KW-1185">Reference proteome</keyword>
<name>A0A4Z2H1L9_9TELE</name>
<dbReference type="EMBL" id="SRLO01000349">
    <property type="protein sequence ID" value="TNN59758.1"/>
    <property type="molecule type" value="Genomic_DNA"/>
</dbReference>
<evidence type="ECO:0000313" key="1">
    <source>
        <dbReference type="EMBL" id="TNN59758.1"/>
    </source>
</evidence>
<evidence type="ECO:0000313" key="2">
    <source>
        <dbReference type="Proteomes" id="UP000314294"/>
    </source>
</evidence>
<reference evidence="1 2" key="1">
    <citation type="submission" date="2019-03" db="EMBL/GenBank/DDBJ databases">
        <title>First draft genome of Liparis tanakae, snailfish: a comprehensive survey of snailfish specific genes.</title>
        <authorList>
            <person name="Kim W."/>
            <person name="Song I."/>
            <person name="Jeong J.-H."/>
            <person name="Kim D."/>
            <person name="Kim S."/>
            <person name="Ryu S."/>
            <person name="Song J.Y."/>
            <person name="Lee S.K."/>
        </authorList>
    </citation>
    <scope>NUCLEOTIDE SEQUENCE [LARGE SCALE GENOMIC DNA]</scope>
    <source>
        <tissue evidence="1">Muscle</tissue>
    </source>
</reference>